<comment type="caution">
    <text evidence="10">The sequence shown here is derived from an EMBL/GenBank/DDBJ whole genome shotgun (WGS) entry which is preliminary data.</text>
</comment>
<feature type="transmembrane region" description="Helical" evidence="9">
    <location>
        <begin position="354"/>
        <end position="376"/>
    </location>
</feature>
<dbReference type="FunFam" id="1.10.3860.10:FF:000001">
    <property type="entry name" value="C4-dicarboxylate transport protein"/>
    <property type="match status" value="1"/>
</dbReference>
<dbReference type="AlphaFoldDB" id="A0A7W8V5H9"/>
<feature type="transmembrane region" description="Helical" evidence="9">
    <location>
        <begin position="55"/>
        <end position="73"/>
    </location>
</feature>
<dbReference type="Pfam" id="PF00375">
    <property type="entry name" value="SDF"/>
    <property type="match status" value="1"/>
</dbReference>
<keyword evidence="3" id="KW-1003">Cell membrane</keyword>
<name>A0A7W8V5H9_PARAM</name>
<evidence type="ECO:0000256" key="7">
    <source>
        <dbReference type="ARBA" id="ARBA00023136"/>
    </source>
</evidence>
<keyword evidence="6 9" id="KW-1133">Transmembrane helix</keyword>
<accession>A0A7W8V5H9</accession>
<evidence type="ECO:0000256" key="4">
    <source>
        <dbReference type="ARBA" id="ARBA00022692"/>
    </source>
</evidence>
<feature type="transmembrane region" description="Helical" evidence="9">
    <location>
        <begin position="6"/>
        <end position="25"/>
    </location>
</feature>
<evidence type="ECO:0000256" key="3">
    <source>
        <dbReference type="ARBA" id="ARBA00022475"/>
    </source>
</evidence>
<proteinExistence type="predicted"/>
<dbReference type="GO" id="GO:0015293">
    <property type="term" value="F:symporter activity"/>
    <property type="evidence" value="ECO:0007669"/>
    <property type="project" value="UniProtKB-KW"/>
</dbReference>
<feature type="transmembrane region" description="Helical" evidence="9">
    <location>
        <begin position="229"/>
        <end position="249"/>
    </location>
</feature>
<comment type="subcellular location">
    <subcellularLocation>
        <location evidence="1">Cell membrane</location>
        <topology evidence="1">Multi-pass membrane protein</topology>
    </subcellularLocation>
</comment>
<dbReference type="SUPFAM" id="SSF118215">
    <property type="entry name" value="Proton glutamate symport protein"/>
    <property type="match status" value="1"/>
</dbReference>
<dbReference type="Proteomes" id="UP000592780">
    <property type="component" value="Unassembled WGS sequence"/>
</dbReference>
<keyword evidence="4 9" id="KW-0812">Transmembrane</keyword>
<evidence type="ECO:0000256" key="5">
    <source>
        <dbReference type="ARBA" id="ARBA00022847"/>
    </source>
</evidence>
<dbReference type="InterPro" id="IPR036458">
    <property type="entry name" value="Na:dicarbo_symporter_sf"/>
</dbReference>
<gene>
    <name evidence="10" type="ORF">HDG40_001966</name>
</gene>
<dbReference type="PRINTS" id="PR00173">
    <property type="entry name" value="EDTRNSPORT"/>
</dbReference>
<keyword evidence="11" id="KW-1185">Reference proteome</keyword>
<organism evidence="10 11">
    <name type="scientific">Paraburkholderia atlantica</name>
    <dbReference type="NCBI Taxonomy" id="2654982"/>
    <lineage>
        <taxon>Bacteria</taxon>
        <taxon>Pseudomonadati</taxon>
        <taxon>Pseudomonadota</taxon>
        <taxon>Betaproteobacteria</taxon>
        <taxon>Burkholderiales</taxon>
        <taxon>Burkholderiaceae</taxon>
        <taxon>Paraburkholderia</taxon>
    </lineage>
</organism>
<dbReference type="EMBL" id="JACHDD010000003">
    <property type="protein sequence ID" value="MBB5423822.1"/>
    <property type="molecule type" value="Genomic_DNA"/>
</dbReference>
<keyword evidence="2" id="KW-0813">Transport</keyword>
<evidence type="ECO:0000256" key="2">
    <source>
        <dbReference type="ARBA" id="ARBA00022448"/>
    </source>
</evidence>
<dbReference type="PROSITE" id="PS51257">
    <property type="entry name" value="PROKAR_LIPOPROTEIN"/>
    <property type="match status" value="1"/>
</dbReference>
<evidence type="ECO:0000256" key="1">
    <source>
        <dbReference type="ARBA" id="ARBA00004651"/>
    </source>
</evidence>
<feature type="transmembrane region" description="Helical" evidence="9">
    <location>
        <begin position="153"/>
        <end position="174"/>
    </location>
</feature>
<dbReference type="GO" id="GO:0006835">
    <property type="term" value="P:dicarboxylic acid transport"/>
    <property type="evidence" value="ECO:0007669"/>
    <property type="project" value="TreeGrafter"/>
</dbReference>
<evidence type="ECO:0000313" key="10">
    <source>
        <dbReference type="EMBL" id="MBB5423822.1"/>
    </source>
</evidence>
<feature type="transmembrane region" description="Helical" evidence="9">
    <location>
        <begin position="314"/>
        <end position="342"/>
    </location>
</feature>
<reference evidence="10 11" key="1">
    <citation type="submission" date="2020-08" db="EMBL/GenBank/DDBJ databases">
        <title>Genomic Encyclopedia of Type Strains, Phase IV (KMG-V): Genome sequencing to study the core and pangenomes of soil and plant-associated prokaryotes.</title>
        <authorList>
            <person name="Whitman W."/>
        </authorList>
    </citation>
    <scope>NUCLEOTIDE SEQUENCE [LARGE SCALE GENOMIC DNA]</scope>
    <source>
        <strain evidence="10 11">JPY158</strain>
    </source>
</reference>
<dbReference type="RefSeq" id="WP_026228870.1">
    <property type="nucleotide sequence ID" value="NZ_JACHDD010000003.1"/>
</dbReference>
<evidence type="ECO:0000313" key="11">
    <source>
        <dbReference type="Proteomes" id="UP000592780"/>
    </source>
</evidence>
<dbReference type="InterPro" id="IPR001991">
    <property type="entry name" value="Na-dicarboxylate_symporter"/>
</dbReference>
<keyword evidence="5" id="KW-0769">Symport</keyword>
<evidence type="ECO:0000256" key="8">
    <source>
        <dbReference type="ARBA" id="ARBA00053346"/>
    </source>
</evidence>
<dbReference type="Gene3D" id="1.10.3860.10">
    <property type="entry name" value="Sodium:dicarboxylate symporter"/>
    <property type="match status" value="1"/>
</dbReference>
<comment type="function">
    <text evidence="8">Responsible for the transport of dicarboxylates such as succinate, fumarate, and malate from the periplasm across the membrane.</text>
</comment>
<evidence type="ECO:0000256" key="9">
    <source>
        <dbReference type="SAM" id="Phobius"/>
    </source>
</evidence>
<sequence length="443" mass="47190">MKRLKLAHWIVFGMVLGVLVGYACNRYAGNEATAKAIAADFGVVTGIFLRLVKMIIAPLVFATLVSGISSMDSGKSIGRIGAKTIGWFVVASLISLTIGLLFVNIARPGAHLNLPLPAADVHPNLQTSALNFKDFLTHMFPSSVIEAMANNQIMQILVFSLFFGIALGKVPGLPGEFLKRSIDGLMDVMLRATNAVMLFAPVGVFAAIAGAVTSQGLGIIFTYGKLIGWFYVALFTLWGALYFAGRAALGCRMGQLFRSIREPMIIAFSTASSEAAYPKLTEVLQEFGVRKRLVGFVLPLGYSFNLDGSMVYQAFAAIFIAQAFGVDMPIGIQITMLLILMVSSKGMAAVPRGSLVVVAAILPMFHLPEAGLLLVMGIDQILDMGRTATNVLGNSIATAVVAKWEGELAAAGTPENEEAVIGTSSNEHAAQYLHLTKPPGRTI</sequence>
<dbReference type="GO" id="GO:0005886">
    <property type="term" value="C:plasma membrane"/>
    <property type="evidence" value="ECO:0007669"/>
    <property type="project" value="UniProtKB-SubCell"/>
</dbReference>
<evidence type="ECO:0000256" key="6">
    <source>
        <dbReference type="ARBA" id="ARBA00022989"/>
    </source>
</evidence>
<dbReference type="PANTHER" id="PTHR42865:SF7">
    <property type="entry name" value="PROTON_GLUTAMATE-ASPARTATE SYMPORTER"/>
    <property type="match status" value="1"/>
</dbReference>
<keyword evidence="7 9" id="KW-0472">Membrane</keyword>
<dbReference type="OrthoDB" id="9766690at2"/>
<feature type="transmembrane region" description="Helical" evidence="9">
    <location>
        <begin position="85"/>
        <end position="106"/>
    </location>
</feature>
<protein>
    <submittedName>
        <fullName evidence="10">Na+/H+-dicarboxylate symporter</fullName>
    </submittedName>
</protein>
<feature type="transmembrane region" description="Helical" evidence="9">
    <location>
        <begin position="195"/>
        <end position="223"/>
    </location>
</feature>
<dbReference type="PANTHER" id="PTHR42865">
    <property type="entry name" value="PROTON/GLUTAMATE-ASPARTATE SYMPORTER"/>
    <property type="match status" value="1"/>
</dbReference>